<dbReference type="Proteomes" id="UP001165960">
    <property type="component" value="Unassembled WGS sequence"/>
</dbReference>
<keyword evidence="2" id="KW-1185">Reference proteome</keyword>
<evidence type="ECO:0000313" key="2">
    <source>
        <dbReference type="Proteomes" id="UP001165960"/>
    </source>
</evidence>
<comment type="caution">
    <text evidence="1">The sequence shown here is derived from an EMBL/GenBank/DDBJ whole genome shotgun (WGS) entry which is preliminary data.</text>
</comment>
<evidence type="ECO:0000313" key="1">
    <source>
        <dbReference type="EMBL" id="KAJ9055758.1"/>
    </source>
</evidence>
<protein>
    <submittedName>
        <fullName evidence="1">Uncharacterized protein</fullName>
    </submittedName>
</protein>
<reference evidence="1" key="1">
    <citation type="submission" date="2022-04" db="EMBL/GenBank/DDBJ databases">
        <title>Genome of the entomopathogenic fungus Entomophthora muscae.</title>
        <authorList>
            <person name="Elya C."/>
            <person name="Lovett B.R."/>
            <person name="Lee E."/>
            <person name="Macias A.M."/>
            <person name="Hajek A.E."/>
            <person name="De Bivort B.L."/>
            <person name="Kasson M.T."/>
            <person name="De Fine Licht H.H."/>
            <person name="Stajich J.E."/>
        </authorList>
    </citation>
    <scope>NUCLEOTIDE SEQUENCE</scope>
    <source>
        <strain evidence="1">Berkeley</strain>
    </source>
</reference>
<gene>
    <name evidence="1" type="ORF">DSO57_1000616</name>
</gene>
<sequence length="117" mass="13076">MLASLLCTSTTIAQESAYNSDYNVFLVTYDAMALDLGLIPDNISVFKVNVHPEFSTHEQAVAYFLKLASVLIQMMSSDLIHLGSLKNKPIQVQLGYFNEILYTCCKFLNTANESQNE</sequence>
<accession>A0ACC2S085</accession>
<proteinExistence type="predicted"/>
<organism evidence="1 2">
    <name type="scientific">Entomophthora muscae</name>
    <dbReference type="NCBI Taxonomy" id="34485"/>
    <lineage>
        <taxon>Eukaryota</taxon>
        <taxon>Fungi</taxon>
        <taxon>Fungi incertae sedis</taxon>
        <taxon>Zoopagomycota</taxon>
        <taxon>Entomophthoromycotina</taxon>
        <taxon>Entomophthoromycetes</taxon>
        <taxon>Entomophthorales</taxon>
        <taxon>Entomophthoraceae</taxon>
        <taxon>Entomophthora</taxon>
    </lineage>
</organism>
<name>A0ACC2S085_9FUNG</name>
<dbReference type="EMBL" id="QTSX02006391">
    <property type="protein sequence ID" value="KAJ9055758.1"/>
    <property type="molecule type" value="Genomic_DNA"/>
</dbReference>